<accession>A0A0V8DL22</accession>
<dbReference type="AlphaFoldDB" id="A0A0V8DL22"/>
<dbReference type="Proteomes" id="UP000053612">
    <property type="component" value="Unassembled WGS sequence"/>
</dbReference>
<organism evidence="1 2">
    <name type="scientific">Lactococcus lactis subsp. lactis</name>
    <name type="common">Streptococcus lactis</name>
    <dbReference type="NCBI Taxonomy" id="1360"/>
    <lineage>
        <taxon>Bacteria</taxon>
        <taxon>Bacillati</taxon>
        <taxon>Bacillota</taxon>
        <taxon>Bacilli</taxon>
        <taxon>Lactobacillales</taxon>
        <taxon>Streptococcaceae</taxon>
        <taxon>Lactococcus</taxon>
    </lineage>
</organism>
<gene>
    <name evidence="1" type="ORF">LMG9449_2573</name>
</gene>
<dbReference type="EMBL" id="LKLS01000214">
    <property type="protein sequence ID" value="KSU14332.1"/>
    <property type="molecule type" value="Genomic_DNA"/>
</dbReference>
<evidence type="ECO:0000313" key="1">
    <source>
        <dbReference type="EMBL" id="KSU14332.1"/>
    </source>
</evidence>
<name>A0A0V8DL22_LACLL</name>
<reference evidence="2" key="1">
    <citation type="submission" date="2015-10" db="EMBL/GenBank/DDBJ databases">
        <title>Draft Genome Sequences of 11 Lactococcus lactis subspecies cremoris strains.</title>
        <authorList>
            <person name="Wels M."/>
            <person name="Backus L."/>
            <person name="Boekhorst J."/>
            <person name="Dijkstra A."/>
            <person name="Beerthuizen M."/>
            <person name="Kelly W."/>
            <person name="Siezen R."/>
            <person name="Bachmann H."/>
            <person name="Van Hijum S."/>
        </authorList>
    </citation>
    <scope>NUCLEOTIDE SEQUENCE [LARGE SCALE GENOMIC DNA]</scope>
    <source>
        <strain evidence="2">LMG9449</strain>
    </source>
</reference>
<protein>
    <submittedName>
        <fullName evidence="1">Phage replication initiation protein</fullName>
    </submittedName>
</protein>
<dbReference type="PATRIC" id="fig|1360.109.peg.553"/>
<evidence type="ECO:0000313" key="2">
    <source>
        <dbReference type="Proteomes" id="UP000053612"/>
    </source>
</evidence>
<sequence length="264" mass="30959">MAEEIVKRERTKNPYSLIPNELVQNDDMTWAARGLMSYILSMPDDWVFYKTEVMKHGEKKRDAFNKTWMELQSFGYITKEYIRDKNGRYASETKTFKGKDGIERDVTFGIIWTIHEQPVEVSKQTEKVKDSETIDEVTATDAKSETTVSEVSEGIKQIFERSFDTIDSFDEEMIPDKDKQLIKSEFETELMDMIEPSETNSFFQIAWEEAMKNCKNDNFFAQYLVNNMQKQAKKFRIAKAKIKFESLKSTTDFEIPLDGPWNKK</sequence>
<proteinExistence type="predicted"/>
<comment type="caution">
    <text evidence="1">The sequence shown here is derived from an EMBL/GenBank/DDBJ whole genome shotgun (WGS) entry which is preliminary data.</text>
</comment>
<dbReference type="RefSeq" id="WP_058225430.1">
    <property type="nucleotide sequence ID" value="NZ_LKLS01000214.1"/>
</dbReference>